<evidence type="ECO:0000259" key="3">
    <source>
        <dbReference type="Pfam" id="PF02517"/>
    </source>
</evidence>
<feature type="transmembrane region" description="Helical" evidence="2">
    <location>
        <begin position="248"/>
        <end position="266"/>
    </location>
</feature>
<keyword evidence="4" id="KW-0645">Protease</keyword>
<feature type="transmembrane region" description="Helical" evidence="2">
    <location>
        <begin position="45"/>
        <end position="65"/>
    </location>
</feature>
<evidence type="ECO:0000256" key="1">
    <source>
        <dbReference type="SAM" id="MobiDB-lite"/>
    </source>
</evidence>
<dbReference type="InterPro" id="IPR052710">
    <property type="entry name" value="CAAX_protease"/>
</dbReference>
<evidence type="ECO:0000313" key="5">
    <source>
        <dbReference type="Proteomes" id="UP000217289"/>
    </source>
</evidence>
<dbReference type="InterPro" id="IPR003675">
    <property type="entry name" value="Rce1/LyrA-like_dom"/>
</dbReference>
<dbReference type="PANTHER" id="PTHR36435">
    <property type="entry name" value="SLR1288 PROTEIN"/>
    <property type="match status" value="1"/>
</dbReference>
<dbReference type="Pfam" id="PF02517">
    <property type="entry name" value="Rce1-like"/>
    <property type="match status" value="1"/>
</dbReference>
<feature type="region of interest" description="Disordered" evidence="1">
    <location>
        <begin position="367"/>
        <end position="386"/>
    </location>
</feature>
<feature type="transmembrane region" description="Helical" evidence="2">
    <location>
        <begin position="302"/>
        <end position="324"/>
    </location>
</feature>
<dbReference type="KEGG" id="mbd:MEBOL_006553"/>
<dbReference type="RefSeq" id="WP_245919045.1">
    <property type="nucleotide sequence ID" value="NZ_CP022163.1"/>
</dbReference>
<protein>
    <submittedName>
        <fullName evidence="4">CAAX amino terminal protease family protein</fullName>
    </submittedName>
</protein>
<accession>A0A250IMU7</accession>
<dbReference type="EMBL" id="CP022163">
    <property type="protein sequence ID" value="ATB33064.1"/>
    <property type="molecule type" value="Genomic_DNA"/>
</dbReference>
<organism evidence="4 5">
    <name type="scientific">Melittangium boletus DSM 14713</name>
    <dbReference type="NCBI Taxonomy" id="1294270"/>
    <lineage>
        <taxon>Bacteria</taxon>
        <taxon>Pseudomonadati</taxon>
        <taxon>Myxococcota</taxon>
        <taxon>Myxococcia</taxon>
        <taxon>Myxococcales</taxon>
        <taxon>Cystobacterineae</taxon>
        <taxon>Archangiaceae</taxon>
        <taxon>Melittangium</taxon>
    </lineage>
</organism>
<evidence type="ECO:0000256" key="2">
    <source>
        <dbReference type="SAM" id="Phobius"/>
    </source>
</evidence>
<feature type="transmembrane region" description="Helical" evidence="2">
    <location>
        <begin position="85"/>
        <end position="107"/>
    </location>
</feature>
<keyword evidence="2" id="KW-1133">Transmembrane helix</keyword>
<dbReference type="GO" id="GO:0080120">
    <property type="term" value="P:CAAX-box protein maturation"/>
    <property type="evidence" value="ECO:0007669"/>
    <property type="project" value="UniProtKB-ARBA"/>
</dbReference>
<dbReference type="Proteomes" id="UP000217289">
    <property type="component" value="Chromosome"/>
</dbReference>
<proteinExistence type="predicted"/>
<keyword evidence="5" id="KW-1185">Reference proteome</keyword>
<reference evidence="4 5" key="1">
    <citation type="submission" date="2017-06" db="EMBL/GenBank/DDBJ databases">
        <authorList>
            <person name="Kim H.J."/>
            <person name="Triplett B.A."/>
        </authorList>
    </citation>
    <scope>NUCLEOTIDE SEQUENCE [LARGE SCALE GENOMIC DNA]</scope>
    <source>
        <strain evidence="4 5">DSM 14713</strain>
    </source>
</reference>
<name>A0A250IMU7_9BACT</name>
<feature type="compositionally biased region" description="Basic and acidic residues" evidence="1">
    <location>
        <begin position="373"/>
        <end position="386"/>
    </location>
</feature>
<dbReference type="PANTHER" id="PTHR36435:SF1">
    <property type="entry name" value="CAAX AMINO TERMINAL PROTEASE FAMILY PROTEIN"/>
    <property type="match status" value="1"/>
</dbReference>
<dbReference type="GO" id="GO:0006508">
    <property type="term" value="P:proteolysis"/>
    <property type="evidence" value="ECO:0007669"/>
    <property type="project" value="UniProtKB-KW"/>
</dbReference>
<feature type="transmembrane region" description="Helical" evidence="2">
    <location>
        <begin position="20"/>
        <end position="38"/>
    </location>
</feature>
<dbReference type="AlphaFoldDB" id="A0A250IMU7"/>
<sequence length="386" mass="41521">MEDVSSPPPRPPGGGPLSPVGVAAFATMGIFVAFLLASPVQLLNLAFGVWFTQFFVFLGGGWYVLRATGREPARYTGLSAGTPAMAAFGFALGLANFAGVVAPLQYVAQKLLPRDWQDYDVAGLFLGQSSLELALIGAGVGLVAPICEEFYFRGVFFQGLRGRGGPPWRALAVSAVIFSAFHLDRMGFLARVELGLLFGWLLWRTGSLWPGILAHAANNLVSLALFFSARGMEAPARQTASQGEGMGVVLLTVVGCGVLMGLLAAAERFPGLLGGPLRPEREHEAPEPPVHLEPFARLMRLAFPWMLAAAVSLGAYVGLDPLGVQLSQIDLRYRLKPVPEEAPDALHAERAALYELRVRARRGEVPLGQYTQERARQSRQTRDASP</sequence>
<feature type="transmembrane region" description="Helical" evidence="2">
    <location>
        <begin position="208"/>
        <end position="227"/>
    </location>
</feature>
<evidence type="ECO:0000313" key="4">
    <source>
        <dbReference type="EMBL" id="ATB33064.1"/>
    </source>
</evidence>
<dbReference type="GO" id="GO:0004175">
    <property type="term" value="F:endopeptidase activity"/>
    <property type="evidence" value="ECO:0007669"/>
    <property type="project" value="UniProtKB-ARBA"/>
</dbReference>
<feature type="domain" description="CAAX prenyl protease 2/Lysostaphin resistance protein A-like" evidence="3">
    <location>
        <begin position="133"/>
        <end position="221"/>
    </location>
</feature>
<keyword evidence="2" id="KW-0812">Transmembrane</keyword>
<keyword evidence="4" id="KW-0378">Hydrolase</keyword>
<gene>
    <name evidence="4" type="ORF">MEBOL_006553</name>
</gene>
<keyword evidence="2" id="KW-0472">Membrane</keyword>